<dbReference type="AlphaFoldDB" id="A0A0B7JXJ9"/>
<reference evidence="1" key="1">
    <citation type="submission" date="2015-01" db="EMBL/GenBank/DDBJ databases">
        <authorList>
            <person name="Durling Mikael"/>
        </authorList>
    </citation>
    <scope>NUCLEOTIDE SEQUENCE</scope>
</reference>
<dbReference type="InterPro" id="IPR008551">
    <property type="entry name" value="TANGO2"/>
</dbReference>
<evidence type="ECO:0000313" key="1">
    <source>
        <dbReference type="EMBL" id="CEO48022.1"/>
    </source>
</evidence>
<accession>A0A0B7JXJ9</accession>
<dbReference type="GO" id="GO:0005794">
    <property type="term" value="C:Golgi apparatus"/>
    <property type="evidence" value="ECO:0007669"/>
    <property type="project" value="TreeGrafter"/>
</dbReference>
<name>A0A0B7JXJ9_BIOOC</name>
<organism evidence="1">
    <name type="scientific">Bionectria ochroleuca</name>
    <name type="common">Gliocladium roseum</name>
    <dbReference type="NCBI Taxonomy" id="29856"/>
    <lineage>
        <taxon>Eukaryota</taxon>
        <taxon>Fungi</taxon>
        <taxon>Dikarya</taxon>
        <taxon>Ascomycota</taxon>
        <taxon>Pezizomycotina</taxon>
        <taxon>Sordariomycetes</taxon>
        <taxon>Hypocreomycetidae</taxon>
        <taxon>Hypocreales</taxon>
        <taxon>Bionectriaceae</taxon>
        <taxon>Clonostachys</taxon>
    </lineage>
</organism>
<gene>
    <name evidence="1" type="ORF">BN869_000004078_1</name>
</gene>
<sequence>MCIVFVTTAHPKYPVIVIDNRDEFILRPTSRPHWYKHPVTGEEVLSSRDLHRPEMGTWMGITKSGLLAVLTNYREPFNDAEHPIEGRKSRGAMPTAWLGEPPELSMVKSVEDFVSDGGVKGVGGFSMVCAKLKKKSEGFAVISNRAGDIKDVPIVKPDHIKGWGLTNTVFDRSETWPKVGTGVKGFENVIQAHAANEEASEQELVDELFKHLDTDTLHGHCDRTLEENIDELKNSIFIPAIGDERHRVETKEAQAKGRQGWPTEEELQKDIAINGDAAFHQGFDMGMYGTQRQTIVLVDHDGNVTYIERALYDATGHEIPRGEGDLTFKFKINGWED</sequence>
<dbReference type="Pfam" id="PF05742">
    <property type="entry name" value="TANGO2"/>
    <property type="match status" value="1"/>
</dbReference>
<protein>
    <recommendedName>
        <fullName evidence="2">DUF833 domain-containing protein</fullName>
    </recommendedName>
</protein>
<dbReference type="PANTHER" id="PTHR17985">
    <property type="entry name" value="SER/THR-RICH PROTEIN T10 IN DGCR REGION"/>
    <property type="match status" value="1"/>
</dbReference>
<dbReference type="GO" id="GO:0009306">
    <property type="term" value="P:protein secretion"/>
    <property type="evidence" value="ECO:0007669"/>
    <property type="project" value="TreeGrafter"/>
</dbReference>
<dbReference type="PANTHER" id="PTHR17985:SF8">
    <property type="entry name" value="TRANSPORT AND GOLGI ORGANIZATION PROTEIN 2 HOMOLOG"/>
    <property type="match status" value="1"/>
</dbReference>
<dbReference type="GO" id="GO:0007030">
    <property type="term" value="P:Golgi organization"/>
    <property type="evidence" value="ECO:0007669"/>
    <property type="project" value="TreeGrafter"/>
</dbReference>
<evidence type="ECO:0008006" key="2">
    <source>
        <dbReference type="Google" id="ProtNLM"/>
    </source>
</evidence>
<proteinExistence type="predicted"/>
<dbReference type="EMBL" id="CDPU01000009">
    <property type="protein sequence ID" value="CEO48022.1"/>
    <property type="molecule type" value="Genomic_DNA"/>
</dbReference>